<dbReference type="InterPro" id="IPR006311">
    <property type="entry name" value="TAT_signal"/>
</dbReference>
<dbReference type="AlphaFoldDB" id="A0A1H4EDB4"/>
<dbReference type="Proteomes" id="UP000199397">
    <property type="component" value="Unassembled WGS sequence"/>
</dbReference>
<evidence type="ECO:0000259" key="1">
    <source>
        <dbReference type="Pfam" id="PF00775"/>
    </source>
</evidence>
<dbReference type="STRING" id="525918.SAMN05660964_02548"/>
<dbReference type="CDD" id="cd03457">
    <property type="entry name" value="intradiol_dioxygenase_like"/>
    <property type="match status" value="1"/>
</dbReference>
<dbReference type="OrthoDB" id="9805815at2"/>
<name>A0A1H4EDB4_9GAMM</name>
<gene>
    <name evidence="2" type="ORF">SAMN05660964_02548</name>
</gene>
<accession>A0A1H4EDB4</accession>
<dbReference type="SUPFAM" id="SSF49482">
    <property type="entry name" value="Aromatic compound dioxygenase"/>
    <property type="match status" value="1"/>
</dbReference>
<dbReference type="PROSITE" id="PS51318">
    <property type="entry name" value="TAT"/>
    <property type="match status" value="1"/>
</dbReference>
<evidence type="ECO:0000313" key="3">
    <source>
        <dbReference type="Proteomes" id="UP000199397"/>
    </source>
</evidence>
<keyword evidence="2" id="KW-0223">Dioxygenase</keyword>
<organism evidence="2 3">
    <name type="scientific">Thiothrix caldifontis</name>
    <dbReference type="NCBI Taxonomy" id="525918"/>
    <lineage>
        <taxon>Bacteria</taxon>
        <taxon>Pseudomonadati</taxon>
        <taxon>Pseudomonadota</taxon>
        <taxon>Gammaproteobacteria</taxon>
        <taxon>Thiotrichales</taxon>
        <taxon>Thiotrichaceae</taxon>
        <taxon>Thiothrix</taxon>
    </lineage>
</organism>
<dbReference type="GO" id="GO:0008199">
    <property type="term" value="F:ferric iron binding"/>
    <property type="evidence" value="ECO:0007669"/>
    <property type="project" value="InterPro"/>
</dbReference>
<dbReference type="RefSeq" id="WP_093069177.1">
    <property type="nucleotide sequence ID" value="NZ_FNQP01000015.1"/>
</dbReference>
<feature type="domain" description="Intradiol ring-cleavage dioxygenases" evidence="1">
    <location>
        <begin position="48"/>
        <end position="158"/>
    </location>
</feature>
<proteinExistence type="predicted"/>
<keyword evidence="2" id="KW-0560">Oxidoreductase</keyword>
<dbReference type="GO" id="GO:0016702">
    <property type="term" value="F:oxidoreductase activity, acting on single donors with incorporation of molecular oxygen, incorporation of two atoms of oxygen"/>
    <property type="evidence" value="ECO:0007669"/>
    <property type="project" value="InterPro"/>
</dbReference>
<dbReference type="Pfam" id="PF00775">
    <property type="entry name" value="Dioxygenase_C"/>
    <property type="match status" value="1"/>
</dbReference>
<evidence type="ECO:0000313" key="2">
    <source>
        <dbReference type="EMBL" id="SEA83041.1"/>
    </source>
</evidence>
<keyword evidence="3" id="KW-1185">Reference proteome</keyword>
<dbReference type="PANTHER" id="PTHR34315">
    <property type="match status" value="1"/>
</dbReference>
<dbReference type="PANTHER" id="PTHR34315:SF1">
    <property type="entry name" value="INTRADIOL RING-CLEAVAGE DIOXYGENASES DOMAIN-CONTAINING PROTEIN-RELATED"/>
    <property type="match status" value="1"/>
</dbReference>
<dbReference type="EMBL" id="FNQP01000015">
    <property type="protein sequence ID" value="SEA83041.1"/>
    <property type="molecule type" value="Genomic_DNA"/>
</dbReference>
<protein>
    <submittedName>
        <fullName evidence="2">Protocatechuate 3,4-dioxygenase beta subunit</fullName>
    </submittedName>
</protein>
<sequence>METINSQRRQVLLSMGAGGVAWLAWRVTWQPASAATPPACVITPEQMEGPYFVDEMLNRTDIRTDPTDGTTVSGIPLQLQLRIHTVNGAACSPLSKALVDIWHCDANGVYSDVQDSSFNTVGKKFLRGYQVTDADGNVTFTTIYPGWYPGRTVHIHIKVRVDTADGKAQEFTSQLYFDDAFTDEVYKLAPYNSREARFPRNDDDGIFRRANGDKLLLQLAGDASGYTASLDIGMAVG</sequence>
<reference evidence="2 3" key="1">
    <citation type="submission" date="2016-10" db="EMBL/GenBank/DDBJ databases">
        <authorList>
            <person name="de Groot N.N."/>
        </authorList>
    </citation>
    <scope>NUCLEOTIDE SEQUENCE [LARGE SCALE GENOMIC DNA]</scope>
    <source>
        <strain evidence="2 3">DSM 21228</strain>
    </source>
</reference>
<dbReference type="InterPro" id="IPR000627">
    <property type="entry name" value="Intradiol_dOase_C"/>
</dbReference>
<dbReference type="Gene3D" id="2.60.130.10">
    <property type="entry name" value="Aromatic compound dioxygenase"/>
    <property type="match status" value="1"/>
</dbReference>
<dbReference type="InterPro" id="IPR015889">
    <property type="entry name" value="Intradiol_dOase_core"/>
</dbReference>